<evidence type="ECO:0000256" key="5">
    <source>
        <dbReference type="ARBA" id="ARBA00023012"/>
    </source>
</evidence>
<dbReference type="Gene3D" id="3.30.565.10">
    <property type="entry name" value="Histidine kinase-like ATPase, C-terminal domain"/>
    <property type="match status" value="1"/>
</dbReference>
<feature type="domain" description="HAMP" evidence="7">
    <location>
        <begin position="184"/>
        <end position="236"/>
    </location>
</feature>
<dbReference type="Proteomes" id="UP000321258">
    <property type="component" value="Unassembled WGS sequence"/>
</dbReference>
<evidence type="ECO:0000256" key="2">
    <source>
        <dbReference type="ARBA" id="ARBA00022553"/>
    </source>
</evidence>
<sequence length="475" mass="50606">MRLLAHLILRLVGVVLLCLACAIGWIVWEAKEGIRVETEASAARVARDLQALYWRQLLWRGGLEKTPLLPLPEWQTVQTLRVVSPGICVTFAPANGDPKALCSQVEGVGASPPAWFAGAYETAFGAHPSASLPLTVRQLQAGTITAAPEPTAALRQVWGQVRIVTGIAAAMAAGIGLLAALLIGHAVMPARTIARALRRLESGEYGLRLPAFATAEFRHIGRAVDDLAGRLARTTAERAALTKRLFQVQEEERRALARDLHDEFGQCLTATAALAAAIEAGAEPDRPDLAAQARSVSRVTARMMESLKEALSRLRSQDLDELGLEASLAQLVSGWNARSRHRGQPRSVFRLDVAGNLAAVPAQAAVSVYRIAQECLTNAARHGLPRADGRPAEVRLTIEHAEAAEGRLRLVVEDEGGGDPARLDCATGRGILGIRERIASLGGSLSIARAERGLRIAAVIPLRGPRLVPAVPAAA</sequence>
<dbReference type="PROSITE" id="PS50885">
    <property type="entry name" value="HAMP"/>
    <property type="match status" value="1"/>
</dbReference>
<dbReference type="SMART" id="SM00304">
    <property type="entry name" value="HAMP"/>
    <property type="match status" value="1"/>
</dbReference>
<accession>A0A512IP45</accession>
<proteinExistence type="predicted"/>
<dbReference type="GO" id="GO:0000155">
    <property type="term" value="F:phosphorelay sensor kinase activity"/>
    <property type="evidence" value="ECO:0007669"/>
    <property type="project" value="InterPro"/>
</dbReference>
<keyword evidence="6" id="KW-1133">Transmembrane helix</keyword>
<dbReference type="PANTHER" id="PTHR24421:SF58">
    <property type="entry name" value="SIGNAL TRANSDUCTION HISTIDINE-PROTEIN KINASE_PHOSPHATASE UHPB"/>
    <property type="match status" value="1"/>
</dbReference>
<gene>
    <name evidence="8" type="ORF">MHA02_18610</name>
</gene>
<keyword evidence="4 8" id="KW-0418">Kinase</keyword>
<protein>
    <submittedName>
        <fullName evidence="8">Histidine kinase</fullName>
    </submittedName>
</protein>
<feature type="transmembrane region" description="Helical" evidence="6">
    <location>
        <begin position="163"/>
        <end position="188"/>
    </location>
</feature>
<dbReference type="GO" id="GO:0046983">
    <property type="term" value="F:protein dimerization activity"/>
    <property type="evidence" value="ECO:0007669"/>
    <property type="project" value="InterPro"/>
</dbReference>
<dbReference type="Pfam" id="PF07730">
    <property type="entry name" value="HisKA_3"/>
    <property type="match status" value="1"/>
</dbReference>
<feature type="transmembrane region" description="Helical" evidence="6">
    <location>
        <begin position="7"/>
        <end position="28"/>
    </location>
</feature>
<comment type="subcellular location">
    <subcellularLocation>
        <location evidence="1">Membrane</location>
    </subcellularLocation>
</comment>
<dbReference type="CDD" id="cd16917">
    <property type="entry name" value="HATPase_UhpB-NarQ-NarX-like"/>
    <property type="match status" value="1"/>
</dbReference>
<name>A0A512IP45_9HYPH</name>
<reference evidence="8 9" key="1">
    <citation type="submission" date="2019-07" db="EMBL/GenBank/DDBJ databases">
        <title>Whole genome shotgun sequence of Methylobacterium haplocladii NBRC 107714.</title>
        <authorList>
            <person name="Hosoyama A."/>
            <person name="Uohara A."/>
            <person name="Ohji S."/>
            <person name="Ichikawa N."/>
        </authorList>
    </citation>
    <scope>NUCLEOTIDE SEQUENCE [LARGE SCALE GENOMIC DNA]</scope>
    <source>
        <strain evidence="8 9">NBRC 107714</strain>
    </source>
</reference>
<dbReference type="EMBL" id="BJZT01000018">
    <property type="protein sequence ID" value="GEO99473.1"/>
    <property type="molecule type" value="Genomic_DNA"/>
</dbReference>
<evidence type="ECO:0000256" key="1">
    <source>
        <dbReference type="ARBA" id="ARBA00004370"/>
    </source>
</evidence>
<organism evidence="8 9">
    <name type="scientific">Methylobacterium haplocladii</name>
    <dbReference type="NCBI Taxonomy" id="1176176"/>
    <lineage>
        <taxon>Bacteria</taxon>
        <taxon>Pseudomonadati</taxon>
        <taxon>Pseudomonadota</taxon>
        <taxon>Alphaproteobacteria</taxon>
        <taxon>Hyphomicrobiales</taxon>
        <taxon>Methylobacteriaceae</taxon>
        <taxon>Methylobacterium</taxon>
    </lineage>
</organism>
<keyword evidence="2" id="KW-0597">Phosphoprotein</keyword>
<evidence type="ECO:0000259" key="7">
    <source>
        <dbReference type="PROSITE" id="PS50885"/>
    </source>
</evidence>
<dbReference type="InterPro" id="IPR003660">
    <property type="entry name" value="HAMP_dom"/>
</dbReference>
<evidence type="ECO:0000313" key="8">
    <source>
        <dbReference type="EMBL" id="GEO99473.1"/>
    </source>
</evidence>
<dbReference type="GO" id="GO:0016020">
    <property type="term" value="C:membrane"/>
    <property type="evidence" value="ECO:0007669"/>
    <property type="project" value="UniProtKB-SubCell"/>
</dbReference>
<dbReference type="InterPro" id="IPR003594">
    <property type="entry name" value="HATPase_dom"/>
</dbReference>
<evidence type="ECO:0000256" key="3">
    <source>
        <dbReference type="ARBA" id="ARBA00022679"/>
    </source>
</evidence>
<keyword evidence="6" id="KW-0472">Membrane</keyword>
<keyword evidence="6" id="KW-0812">Transmembrane</keyword>
<dbReference type="InterPro" id="IPR036890">
    <property type="entry name" value="HATPase_C_sf"/>
</dbReference>
<keyword evidence="5" id="KW-0902">Two-component regulatory system</keyword>
<evidence type="ECO:0000256" key="6">
    <source>
        <dbReference type="SAM" id="Phobius"/>
    </source>
</evidence>
<keyword evidence="3" id="KW-0808">Transferase</keyword>
<dbReference type="Pfam" id="PF02518">
    <property type="entry name" value="HATPase_c"/>
    <property type="match status" value="1"/>
</dbReference>
<dbReference type="OrthoDB" id="9778496at2"/>
<dbReference type="InterPro" id="IPR050482">
    <property type="entry name" value="Sensor_HK_TwoCompSys"/>
</dbReference>
<dbReference type="PANTHER" id="PTHR24421">
    <property type="entry name" value="NITRATE/NITRITE SENSOR PROTEIN NARX-RELATED"/>
    <property type="match status" value="1"/>
</dbReference>
<keyword evidence="9" id="KW-1185">Reference proteome</keyword>
<evidence type="ECO:0000313" key="9">
    <source>
        <dbReference type="Proteomes" id="UP000321258"/>
    </source>
</evidence>
<dbReference type="SUPFAM" id="SSF55874">
    <property type="entry name" value="ATPase domain of HSP90 chaperone/DNA topoisomerase II/histidine kinase"/>
    <property type="match status" value="1"/>
</dbReference>
<dbReference type="RefSeq" id="WP_147078365.1">
    <property type="nucleotide sequence ID" value="NZ_BJZT01000018.1"/>
</dbReference>
<comment type="caution">
    <text evidence="8">The sequence shown here is derived from an EMBL/GenBank/DDBJ whole genome shotgun (WGS) entry which is preliminary data.</text>
</comment>
<dbReference type="Gene3D" id="1.20.5.1930">
    <property type="match status" value="1"/>
</dbReference>
<evidence type="ECO:0000256" key="4">
    <source>
        <dbReference type="ARBA" id="ARBA00022777"/>
    </source>
</evidence>
<dbReference type="InterPro" id="IPR011712">
    <property type="entry name" value="Sig_transdc_His_kin_sub3_dim/P"/>
</dbReference>
<dbReference type="AlphaFoldDB" id="A0A512IP45"/>